<keyword evidence="2" id="KW-1185">Reference proteome</keyword>
<gene>
    <name evidence="1" type="ORF">PEVE_00033004</name>
</gene>
<dbReference type="EMBL" id="CALNXI010000487">
    <property type="protein sequence ID" value="CAH3028048.1"/>
    <property type="molecule type" value="Genomic_DNA"/>
</dbReference>
<evidence type="ECO:0000313" key="2">
    <source>
        <dbReference type="Proteomes" id="UP001159427"/>
    </source>
</evidence>
<comment type="caution">
    <text evidence="1">The sequence shown here is derived from an EMBL/GenBank/DDBJ whole genome shotgun (WGS) entry which is preliminary data.</text>
</comment>
<protein>
    <submittedName>
        <fullName evidence="1">Uncharacterized protein</fullName>
    </submittedName>
</protein>
<reference evidence="1 2" key="1">
    <citation type="submission" date="2022-05" db="EMBL/GenBank/DDBJ databases">
        <authorList>
            <consortium name="Genoscope - CEA"/>
            <person name="William W."/>
        </authorList>
    </citation>
    <scope>NUCLEOTIDE SEQUENCE [LARGE SCALE GENOMIC DNA]</scope>
</reference>
<dbReference type="Proteomes" id="UP001159427">
    <property type="component" value="Unassembled WGS sequence"/>
</dbReference>
<proteinExistence type="predicted"/>
<accession>A0ABN8MIQ0</accession>
<name>A0ABN8MIQ0_9CNID</name>
<organism evidence="1 2">
    <name type="scientific">Porites evermanni</name>
    <dbReference type="NCBI Taxonomy" id="104178"/>
    <lineage>
        <taxon>Eukaryota</taxon>
        <taxon>Metazoa</taxon>
        <taxon>Cnidaria</taxon>
        <taxon>Anthozoa</taxon>
        <taxon>Hexacorallia</taxon>
        <taxon>Scleractinia</taxon>
        <taxon>Fungiina</taxon>
        <taxon>Poritidae</taxon>
        <taxon>Porites</taxon>
    </lineage>
</organism>
<evidence type="ECO:0000313" key="1">
    <source>
        <dbReference type="EMBL" id="CAH3028048.1"/>
    </source>
</evidence>
<sequence>MAQGSPAVHKTDSSSVNSFYTPAVIADVSYFLHRRRCPHASFVTQAVRTCPCCVPHIEKQVCVEEDWNEFFSDRDPIRSQRIVLEGRKKKLLICEER</sequence>